<proteinExistence type="predicted"/>
<protein>
    <submittedName>
        <fullName evidence="2">Uncharacterized protein</fullName>
    </submittedName>
</protein>
<dbReference type="PANTHER" id="PTHR47302">
    <property type="entry name" value="STERILE ALPHA MOTIF DOMAIN-CONTAINING PROTEIN 3"/>
    <property type="match status" value="1"/>
</dbReference>
<dbReference type="AlphaFoldDB" id="A0AAN9HHF7"/>
<accession>A0AAN9HHF7</accession>
<dbReference type="Proteomes" id="UP001364617">
    <property type="component" value="Unassembled WGS sequence"/>
</dbReference>
<sequence length="425" mass="48817">MTERMSERLFPKIKEQIKFMSALEDLKSHHDISEHEISQTTLVVPHSSTAVRYPPFLMSALEKEDPQLKAPTKNKFKNALIQALFDHLSQKTMYPSHTQYVDLMRSVLMSFPFLREKYGSGFDALLESLRNKFKKERKPLVHLDEVARMKEKYSSSIAGCKRASTNDEEPVCSKTKMPASDNFEDDGEDEHSIAQHVKCMQMESRKLRPNLDLIRQRLKRTKKYRAEYISQHSTKEVLCQFPCLRRPIFLLEEMNNSTHIDIDKCVLSNLRKLSPQLVEKAPNTDLKQMLKRTLALCETEVERNGQMVNAAILLLPSLFKEKESALYVINQDPPHPTPAIVLKDCENGNPLTSGSISIRMDGEDMVEDDGGIDISLAVSLLYSMYQIYNVAYPKYLRKTMAFLEAFVFKRSGPVPICVKRVYNSL</sequence>
<evidence type="ECO:0000313" key="2">
    <source>
        <dbReference type="EMBL" id="KAK7175612.1"/>
    </source>
</evidence>
<keyword evidence="3" id="KW-1185">Reference proteome</keyword>
<reference evidence="2 3" key="1">
    <citation type="submission" date="2024-02" db="EMBL/GenBank/DDBJ databases">
        <title>Chromosome-level genome assembly of the Eurasian Minnow (Phoxinus phoxinus).</title>
        <authorList>
            <person name="Oriowo T.O."/>
            <person name="Martin S."/>
            <person name="Stange M."/>
            <person name="Chrysostomakis Y."/>
            <person name="Brown T."/>
            <person name="Winkler S."/>
            <person name="Kukowka S."/>
            <person name="Myers E.W."/>
            <person name="Bohne A."/>
        </authorList>
    </citation>
    <scope>NUCLEOTIDE SEQUENCE [LARGE SCALE GENOMIC DNA]</scope>
    <source>
        <strain evidence="2">ZFMK-TIS-60720</strain>
        <tissue evidence="2">Whole Organism</tissue>
    </source>
</reference>
<dbReference type="EMBL" id="JAYKXH010000002">
    <property type="protein sequence ID" value="KAK7175612.1"/>
    <property type="molecule type" value="Genomic_DNA"/>
</dbReference>
<dbReference type="InterPro" id="IPR042812">
    <property type="entry name" value="SAMD3"/>
</dbReference>
<comment type="caution">
    <text evidence="2">The sequence shown here is derived from an EMBL/GenBank/DDBJ whole genome shotgun (WGS) entry which is preliminary data.</text>
</comment>
<feature type="region of interest" description="Disordered" evidence="1">
    <location>
        <begin position="168"/>
        <end position="187"/>
    </location>
</feature>
<name>A0AAN9HHF7_9TELE</name>
<evidence type="ECO:0000313" key="3">
    <source>
        <dbReference type="Proteomes" id="UP001364617"/>
    </source>
</evidence>
<organism evidence="2 3">
    <name type="scientific">Phoxinus phoxinus</name>
    <name type="common">Eurasian minnow</name>
    <dbReference type="NCBI Taxonomy" id="58324"/>
    <lineage>
        <taxon>Eukaryota</taxon>
        <taxon>Metazoa</taxon>
        <taxon>Chordata</taxon>
        <taxon>Craniata</taxon>
        <taxon>Vertebrata</taxon>
        <taxon>Euteleostomi</taxon>
        <taxon>Actinopterygii</taxon>
        <taxon>Neopterygii</taxon>
        <taxon>Teleostei</taxon>
        <taxon>Ostariophysi</taxon>
        <taxon>Cypriniformes</taxon>
        <taxon>Leuciscidae</taxon>
        <taxon>Phoxininae</taxon>
        <taxon>Phoxinus</taxon>
    </lineage>
</organism>
<evidence type="ECO:0000256" key="1">
    <source>
        <dbReference type="SAM" id="MobiDB-lite"/>
    </source>
</evidence>
<gene>
    <name evidence="2" type="ORF">R3I93_002520</name>
</gene>
<dbReference type="PANTHER" id="PTHR47302:SF1">
    <property type="entry name" value="STERILE ALPHA MOTIF DOMAIN-CONTAINING PROTEIN 3"/>
    <property type="match status" value="1"/>
</dbReference>